<sequence>MAYGGYLVKTPVNFRRGRNNKLLLLPTTISDGTVAAVSCGLSRQPPQRRITFPLCFFTKKASRSQISPEKSASACRGKWSLLVEFCGFWSSDGFSQLFVRS</sequence>
<reference evidence="1 2" key="1">
    <citation type="journal article" date="2021" name="BMC Genomics">
        <title>Datura genome reveals duplications of psychoactive alkaloid biosynthetic genes and high mutation rate following tissue culture.</title>
        <authorList>
            <person name="Rajewski A."/>
            <person name="Carter-House D."/>
            <person name="Stajich J."/>
            <person name="Litt A."/>
        </authorList>
    </citation>
    <scope>NUCLEOTIDE SEQUENCE [LARGE SCALE GENOMIC DNA]</scope>
    <source>
        <strain evidence="1">AR-01</strain>
    </source>
</reference>
<evidence type="ECO:0000313" key="1">
    <source>
        <dbReference type="EMBL" id="MCD7460792.1"/>
    </source>
</evidence>
<comment type="caution">
    <text evidence="1">The sequence shown here is derived from an EMBL/GenBank/DDBJ whole genome shotgun (WGS) entry which is preliminary data.</text>
</comment>
<protein>
    <submittedName>
        <fullName evidence="1">Uncharacterized protein</fullName>
    </submittedName>
</protein>
<gene>
    <name evidence="1" type="ORF">HAX54_044428</name>
</gene>
<proteinExistence type="predicted"/>
<dbReference type="Proteomes" id="UP000823775">
    <property type="component" value="Unassembled WGS sequence"/>
</dbReference>
<accession>A0ABS8SPF7</accession>
<organism evidence="1 2">
    <name type="scientific">Datura stramonium</name>
    <name type="common">Jimsonweed</name>
    <name type="synonym">Common thornapple</name>
    <dbReference type="NCBI Taxonomy" id="4076"/>
    <lineage>
        <taxon>Eukaryota</taxon>
        <taxon>Viridiplantae</taxon>
        <taxon>Streptophyta</taxon>
        <taxon>Embryophyta</taxon>
        <taxon>Tracheophyta</taxon>
        <taxon>Spermatophyta</taxon>
        <taxon>Magnoliopsida</taxon>
        <taxon>eudicotyledons</taxon>
        <taxon>Gunneridae</taxon>
        <taxon>Pentapetalae</taxon>
        <taxon>asterids</taxon>
        <taxon>lamiids</taxon>
        <taxon>Solanales</taxon>
        <taxon>Solanaceae</taxon>
        <taxon>Solanoideae</taxon>
        <taxon>Datureae</taxon>
        <taxon>Datura</taxon>
    </lineage>
</organism>
<evidence type="ECO:0000313" key="2">
    <source>
        <dbReference type="Proteomes" id="UP000823775"/>
    </source>
</evidence>
<dbReference type="EMBL" id="JACEIK010000677">
    <property type="protein sequence ID" value="MCD7460792.1"/>
    <property type="molecule type" value="Genomic_DNA"/>
</dbReference>
<name>A0ABS8SPF7_DATST</name>
<keyword evidence="2" id="KW-1185">Reference proteome</keyword>